<evidence type="ECO:0000256" key="1">
    <source>
        <dbReference type="ARBA" id="ARBA00001973"/>
    </source>
</evidence>
<dbReference type="Pfam" id="PF03443">
    <property type="entry name" value="AA9"/>
    <property type="match status" value="1"/>
</dbReference>
<comment type="catalytic activity">
    <reaction evidence="14 15">
        <text>[(1-&gt;4)-beta-D-glucosyl]n+m + reduced acceptor + O2 = 4-dehydro-beta-D-glucosyl-[(1-&gt;4)-beta-D-glucosyl]n-1 + [(1-&gt;4)-beta-D-glucosyl]m + acceptor + H2O.</text>
        <dbReference type="EC" id="1.14.99.56"/>
    </reaction>
</comment>
<keyword evidence="11 15" id="KW-0119">Carbohydrate metabolism</keyword>
<keyword evidence="7" id="KW-0560">Oxidoreductase</keyword>
<name>A0ABR3S5R9_9PLEO</name>
<dbReference type="Gene3D" id="2.70.50.70">
    <property type="match status" value="1"/>
</dbReference>
<dbReference type="InterPro" id="IPR005103">
    <property type="entry name" value="AA9_LPMO"/>
</dbReference>
<evidence type="ECO:0000313" key="18">
    <source>
        <dbReference type="EMBL" id="KAL1612055.1"/>
    </source>
</evidence>
<comment type="caution">
    <text evidence="18">The sequence shown here is derived from an EMBL/GenBank/DDBJ whole genome shotgun (WGS) entry which is preliminary data.</text>
</comment>
<evidence type="ECO:0000256" key="6">
    <source>
        <dbReference type="ARBA" id="ARBA00023001"/>
    </source>
</evidence>
<comment type="similarity">
    <text evidence="13">Belongs to the polysaccharide monooxygenase AA9 family.</text>
</comment>
<keyword evidence="5 16" id="KW-0732">Signal</keyword>
<feature type="chain" id="PRO_5045909836" description="AA9 family lytic polysaccharide monooxygenase" evidence="16">
    <location>
        <begin position="19"/>
        <end position="343"/>
    </location>
</feature>
<dbReference type="SMART" id="SM00236">
    <property type="entry name" value="fCBD"/>
    <property type="match status" value="1"/>
</dbReference>
<dbReference type="EC" id="1.14.99.56" evidence="15"/>
<keyword evidence="12 15" id="KW-0624">Polysaccharide degradation</keyword>
<keyword evidence="19" id="KW-1185">Reference proteome</keyword>
<evidence type="ECO:0000313" key="19">
    <source>
        <dbReference type="Proteomes" id="UP001521785"/>
    </source>
</evidence>
<dbReference type="Proteomes" id="UP001521785">
    <property type="component" value="Unassembled WGS sequence"/>
</dbReference>
<evidence type="ECO:0000256" key="11">
    <source>
        <dbReference type="ARBA" id="ARBA00023277"/>
    </source>
</evidence>
<comment type="function">
    <text evidence="15">Lytic polysaccharide monooxygenase (LMPO) that depolymerizes crystalline and amorphous polysaccharides via the oxidation of scissile alpha- or beta-(1-4)-glycosidic bonds, yielding C1 and/or C4 oxidation products. Catalysis by LPMOs requires the reduction of the active-site copper from Cu(II) to Cu(I) by a reducing agent and H(2)O(2) or O(2) as a cosubstrate.</text>
</comment>
<proteinExistence type="inferred from homology"/>
<gene>
    <name evidence="18" type="ORF">SLS60_000278</name>
</gene>
<evidence type="ECO:0000259" key="17">
    <source>
        <dbReference type="PROSITE" id="PS51164"/>
    </source>
</evidence>
<feature type="domain" description="CBM1" evidence="17">
    <location>
        <begin position="307"/>
        <end position="343"/>
    </location>
</feature>
<evidence type="ECO:0000256" key="5">
    <source>
        <dbReference type="ARBA" id="ARBA00022729"/>
    </source>
</evidence>
<dbReference type="InterPro" id="IPR049892">
    <property type="entry name" value="AA9"/>
</dbReference>
<keyword evidence="9" id="KW-0503">Monooxygenase</keyword>
<keyword evidence="4" id="KW-0479">Metal-binding</keyword>
<sequence>MKTATFLTLAAVGKLAAAHATFQEMLVNGKSQGSTGVRGTSNQNNPIYSTATELASDMIICKGGSKVAGSVSVASGDKLTLQWHHNNPMSSGDGDEPIAESHKGPIMVYVAKADTEGKGNAWVKIQESGLSGSTWAVDTFRSNAGAIDVTVPDLAAGDYLIRSEIIALHEASSSGKAQFYNGCGQITVTSAGTKSITSGVDMTTVYKTDDAGVLFNIYSGATTYPIPGPKVNAGLGAGAASPSKEAATSAAATSAAASKPTSTKAAVTSAKATSTKAVATSAAVKTTLATVVKTTAGGYATPTKAAGSVAKWGQCGGTGYTGATGCVSGTTCQVQNPYYSQCL</sequence>
<keyword evidence="3 15" id="KW-0964">Secreted</keyword>
<dbReference type="SUPFAM" id="SSF57180">
    <property type="entry name" value="Cellulose-binding domain"/>
    <property type="match status" value="1"/>
</dbReference>
<feature type="signal peptide" evidence="16">
    <location>
        <begin position="1"/>
        <end position="18"/>
    </location>
</feature>
<dbReference type="PANTHER" id="PTHR33353:SF17">
    <property type="entry name" value="ENDO-BETA-1,4-GLUCANASE D"/>
    <property type="match status" value="1"/>
</dbReference>
<evidence type="ECO:0000256" key="7">
    <source>
        <dbReference type="ARBA" id="ARBA00023002"/>
    </source>
</evidence>
<keyword evidence="10 15" id="KW-1015">Disulfide bond</keyword>
<dbReference type="PANTHER" id="PTHR33353">
    <property type="entry name" value="PUTATIVE (AFU_ORTHOLOGUE AFUA_1G12560)-RELATED"/>
    <property type="match status" value="1"/>
</dbReference>
<dbReference type="PROSITE" id="PS00562">
    <property type="entry name" value="CBM1_1"/>
    <property type="match status" value="1"/>
</dbReference>
<dbReference type="EMBL" id="JAKJXO020000001">
    <property type="protein sequence ID" value="KAL1612055.1"/>
    <property type="molecule type" value="Genomic_DNA"/>
</dbReference>
<accession>A0ABR3S5R9</accession>
<evidence type="ECO:0000256" key="14">
    <source>
        <dbReference type="ARBA" id="ARBA00045077"/>
    </source>
</evidence>
<dbReference type="Pfam" id="PF00734">
    <property type="entry name" value="CBM_1"/>
    <property type="match status" value="1"/>
</dbReference>
<organism evidence="18 19">
    <name type="scientific">Paraconiothyrium brasiliense</name>
    <dbReference type="NCBI Taxonomy" id="300254"/>
    <lineage>
        <taxon>Eukaryota</taxon>
        <taxon>Fungi</taxon>
        <taxon>Dikarya</taxon>
        <taxon>Ascomycota</taxon>
        <taxon>Pezizomycotina</taxon>
        <taxon>Dothideomycetes</taxon>
        <taxon>Pleosporomycetidae</taxon>
        <taxon>Pleosporales</taxon>
        <taxon>Massarineae</taxon>
        <taxon>Didymosphaeriaceae</taxon>
        <taxon>Paraconiothyrium</taxon>
    </lineage>
</organism>
<evidence type="ECO:0000256" key="16">
    <source>
        <dbReference type="SAM" id="SignalP"/>
    </source>
</evidence>
<dbReference type="PROSITE" id="PS51164">
    <property type="entry name" value="CBM1_2"/>
    <property type="match status" value="1"/>
</dbReference>
<dbReference type="CDD" id="cd21175">
    <property type="entry name" value="LPMO_AA9"/>
    <property type="match status" value="1"/>
</dbReference>
<dbReference type="InterPro" id="IPR000254">
    <property type="entry name" value="CBD"/>
</dbReference>
<evidence type="ECO:0000256" key="4">
    <source>
        <dbReference type="ARBA" id="ARBA00022723"/>
    </source>
</evidence>
<comment type="domain">
    <text evidence="15">Has a modular structure: an endo-beta-1,4-glucanase catalytic module at the N-terminus, a linker rich in serines and threonines, and a C-terminal carbohydrate-binding module (CBM).</text>
</comment>
<keyword evidence="8" id="KW-0186">Copper</keyword>
<evidence type="ECO:0000256" key="2">
    <source>
        <dbReference type="ARBA" id="ARBA00004613"/>
    </source>
</evidence>
<evidence type="ECO:0000256" key="8">
    <source>
        <dbReference type="ARBA" id="ARBA00023008"/>
    </source>
</evidence>
<reference evidence="18 19" key="1">
    <citation type="submission" date="2024-02" db="EMBL/GenBank/DDBJ databases">
        <title>De novo assembly and annotation of 12 fungi associated with fruit tree decline syndrome in Ontario, Canada.</title>
        <authorList>
            <person name="Sulman M."/>
            <person name="Ellouze W."/>
            <person name="Ilyukhin E."/>
        </authorList>
    </citation>
    <scope>NUCLEOTIDE SEQUENCE [LARGE SCALE GENOMIC DNA]</scope>
    <source>
        <strain evidence="18 19">M42-189</strain>
    </source>
</reference>
<evidence type="ECO:0000256" key="13">
    <source>
        <dbReference type="ARBA" id="ARBA00044502"/>
    </source>
</evidence>
<comment type="cofactor">
    <cofactor evidence="1">
        <name>Cu(2+)</name>
        <dbReference type="ChEBI" id="CHEBI:29036"/>
    </cofactor>
</comment>
<evidence type="ECO:0000256" key="10">
    <source>
        <dbReference type="ARBA" id="ARBA00023157"/>
    </source>
</evidence>
<evidence type="ECO:0000256" key="12">
    <source>
        <dbReference type="ARBA" id="ARBA00023326"/>
    </source>
</evidence>
<protein>
    <recommendedName>
        <fullName evidence="15">AA9 family lytic polysaccharide monooxygenase</fullName>
        <ecNumber evidence="15">1.14.99.56</ecNumber>
    </recommendedName>
    <alternativeName>
        <fullName evidence="15">Endo-beta-1,4-glucanase</fullName>
    </alternativeName>
    <alternativeName>
        <fullName evidence="15">Glycosyl hydrolase 61 family protein</fullName>
    </alternativeName>
</protein>
<comment type="subcellular location">
    <subcellularLocation>
        <location evidence="2 15">Secreted</location>
    </subcellularLocation>
</comment>
<evidence type="ECO:0000256" key="15">
    <source>
        <dbReference type="RuleBase" id="RU368122"/>
    </source>
</evidence>
<keyword evidence="6 15" id="KW-0136">Cellulose degradation</keyword>
<evidence type="ECO:0000256" key="3">
    <source>
        <dbReference type="ARBA" id="ARBA00022525"/>
    </source>
</evidence>
<evidence type="ECO:0000256" key="9">
    <source>
        <dbReference type="ARBA" id="ARBA00023033"/>
    </source>
</evidence>
<dbReference type="InterPro" id="IPR035971">
    <property type="entry name" value="CBD_sf"/>
</dbReference>